<protein>
    <submittedName>
        <fullName evidence="1">Uncharacterized protein</fullName>
    </submittedName>
</protein>
<reference evidence="1 2" key="1">
    <citation type="submission" date="2018-09" db="EMBL/GenBank/DDBJ databases">
        <title>Arachidicoccus sp. nov., a bacterium isolated from soil.</title>
        <authorList>
            <person name="Weon H.-Y."/>
            <person name="Kwon S.-W."/>
            <person name="Lee S.A."/>
        </authorList>
    </citation>
    <scope>NUCLEOTIDE SEQUENCE [LARGE SCALE GENOMIC DNA]</scope>
    <source>
        <strain evidence="1 2">KIS59-12</strain>
    </source>
</reference>
<dbReference type="EMBL" id="CP032489">
    <property type="protein sequence ID" value="AYD48220.1"/>
    <property type="molecule type" value="Genomic_DNA"/>
</dbReference>
<dbReference type="RefSeq" id="WP_119988651.1">
    <property type="nucleotide sequence ID" value="NZ_CP032489.1"/>
</dbReference>
<evidence type="ECO:0000313" key="1">
    <source>
        <dbReference type="EMBL" id="AYD48220.1"/>
    </source>
</evidence>
<organism evidence="1 2">
    <name type="scientific">Arachidicoccus soli</name>
    <dbReference type="NCBI Taxonomy" id="2341117"/>
    <lineage>
        <taxon>Bacteria</taxon>
        <taxon>Pseudomonadati</taxon>
        <taxon>Bacteroidota</taxon>
        <taxon>Chitinophagia</taxon>
        <taxon>Chitinophagales</taxon>
        <taxon>Chitinophagaceae</taxon>
        <taxon>Arachidicoccus</taxon>
    </lineage>
</organism>
<evidence type="ECO:0000313" key="2">
    <source>
        <dbReference type="Proteomes" id="UP000266118"/>
    </source>
</evidence>
<accession>A0A386HRX5</accession>
<sequence>MIKRFLITSKNFFGHVEVAYGINEMVSVIDFSDCSMLPNQRQPFKEAVPVLFSAFEDFVKQYNLTAVEAEYEVSFNDFWNGYGKKINKKRCEPIWKKMSKTEQVLCVTGLPAYHRYRQRLNKWQYDPDTYLKDKMWENEWNKLHS</sequence>
<dbReference type="KEGG" id="ark:D6B99_11790"/>
<dbReference type="Proteomes" id="UP000266118">
    <property type="component" value="Chromosome"/>
</dbReference>
<keyword evidence="2" id="KW-1185">Reference proteome</keyword>
<dbReference type="OrthoDB" id="1132132at2"/>
<proteinExistence type="predicted"/>
<gene>
    <name evidence="1" type="ORF">D6B99_11790</name>
</gene>
<name>A0A386HRX5_9BACT</name>
<dbReference type="AlphaFoldDB" id="A0A386HRX5"/>